<feature type="compositionally biased region" description="Low complexity" evidence="1">
    <location>
        <begin position="101"/>
        <end position="110"/>
    </location>
</feature>
<accession>A0AAV7SGX1</accession>
<feature type="region of interest" description="Disordered" evidence="1">
    <location>
        <begin position="101"/>
        <end position="131"/>
    </location>
</feature>
<organism evidence="2 3">
    <name type="scientific">Pleurodeles waltl</name>
    <name type="common">Iberian ribbed newt</name>
    <dbReference type="NCBI Taxonomy" id="8319"/>
    <lineage>
        <taxon>Eukaryota</taxon>
        <taxon>Metazoa</taxon>
        <taxon>Chordata</taxon>
        <taxon>Craniata</taxon>
        <taxon>Vertebrata</taxon>
        <taxon>Euteleostomi</taxon>
        <taxon>Amphibia</taxon>
        <taxon>Batrachia</taxon>
        <taxon>Caudata</taxon>
        <taxon>Salamandroidea</taxon>
        <taxon>Salamandridae</taxon>
        <taxon>Pleurodelinae</taxon>
        <taxon>Pleurodeles</taxon>
    </lineage>
</organism>
<evidence type="ECO:0000313" key="2">
    <source>
        <dbReference type="EMBL" id="KAJ1163328.1"/>
    </source>
</evidence>
<dbReference type="Proteomes" id="UP001066276">
    <property type="component" value="Chromosome 4_2"/>
</dbReference>
<gene>
    <name evidence="2" type="ORF">NDU88_003788</name>
</gene>
<name>A0AAV7SGX1_PLEWA</name>
<dbReference type="EMBL" id="JANPWB010000008">
    <property type="protein sequence ID" value="KAJ1163328.1"/>
    <property type="molecule type" value="Genomic_DNA"/>
</dbReference>
<reference evidence="2" key="1">
    <citation type="journal article" date="2022" name="bioRxiv">
        <title>Sequencing and chromosome-scale assembly of the giantPleurodeles waltlgenome.</title>
        <authorList>
            <person name="Brown T."/>
            <person name="Elewa A."/>
            <person name="Iarovenko S."/>
            <person name="Subramanian E."/>
            <person name="Araus A.J."/>
            <person name="Petzold A."/>
            <person name="Susuki M."/>
            <person name="Suzuki K.-i.T."/>
            <person name="Hayashi T."/>
            <person name="Toyoda A."/>
            <person name="Oliveira C."/>
            <person name="Osipova E."/>
            <person name="Leigh N.D."/>
            <person name="Simon A."/>
            <person name="Yun M.H."/>
        </authorList>
    </citation>
    <scope>NUCLEOTIDE SEQUENCE</scope>
    <source>
        <strain evidence="2">20211129_DDA</strain>
        <tissue evidence="2">Liver</tissue>
    </source>
</reference>
<proteinExistence type="predicted"/>
<feature type="compositionally biased region" description="Polar residues" evidence="1">
    <location>
        <begin position="111"/>
        <end position="124"/>
    </location>
</feature>
<dbReference type="AlphaFoldDB" id="A0AAV7SGX1"/>
<evidence type="ECO:0000256" key="1">
    <source>
        <dbReference type="SAM" id="MobiDB-lite"/>
    </source>
</evidence>
<evidence type="ECO:0000313" key="3">
    <source>
        <dbReference type="Proteomes" id="UP001066276"/>
    </source>
</evidence>
<sequence length="131" mass="13864">MHVSWGVDPLRRWGPDAPRATGLSSTSVLPRATALASIPRGWRRGHLVLLRRKSGQIRLWGRWRPFLAGRLYSSCLPLRTATAALPGLCLLQSAQGHAASTGSSLSGLSTDPSCPSQGHTSLSCSGGPLNV</sequence>
<protein>
    <submittedName>
        <fullName evidence="2">Uncharacterized protein</fullName>
    </submittedName>
</protein>
<keyword evidence="3" id="KW-1185">Reference proteome</keyword>
<comment type="caution">
    <text evidence="2">The sequence shown here is derived from an EMBL/GenBank/DDBJ whole genome shotgun (WGS) entry which is preliminary data.</text>
</comment>